<proteinExistence type="predicted"/>
<dbReference type="KEGG" id="moz:MoryE10_03440"/>
<dbReference type="EMBL" id="AP019782">
    <property type="protein sequence ID" value="BBL69738.1"/>
    <property type="molecule type" value="Genomic_DNA"/>
</dbReference>
<keyword evidence="7" id="KW-1185">Reference proteome</keyword>
<evidence type="ECO:0000259" key="5">
    <source>
        <dbReference type="Pfam" id="PF01258"/>
    </source>
</evidence>
<keyword evidence="1" id="KW-0479">Metal-binding</keyword>
<dbReference type="Gene3D" id="1.20.120.910">
    <property type="entry name" value="DksA, coiled-coil domain"/>
    <property type="match status" value="1"/>
</dbReference>
<evidence type="ECO:0000256" key="2">
    <source>
        <dbReference type="ARBA" id="ARBA00022771"/>
    </source>
</evidence>
<evidence type="ECO:0000256" key="3">
    <source>
        <dbReference type="ARBA" id="ARBA00022833"/>
    </source>
</evidence>
<evidence type="ECO:0000256" key="4">
    <source>
        <dbReference type="PROSITE-ProRule" id="PRU00510"/>
    </source>
</evidence>
<keyword evidence="3" id="KW-0862">Zinc</keyword>
<dbReference type="InterPro" id="IPR000962">
    <property type="entry name" value="Znf_DskA_TraR"/>
</dbReference>
<name>A0A8D4VKX4_9GAMM</name>
<dbReference type="PANTHER" id="PTHR38777:SF1">
    <property type="entry name" value="DNAK SUPPRESSOR PROTEIN"/>
    <property type="match status" value="1"/>
</dbReference>
<dbReference type="SUPFAM" id="SSF57716">
    <property type="entry name" value="Glucocorticoid receptor-like (DNA-binding domain)"/>
    <property type="match status" value="1"/>
</dbReference>
<protein>
    <recommendedName>
        <fullName evidence="5">Zinc finger DksA/TraR C4-type domain-containing protein</fullName>
    </recommendedName>
</protein>
<dbReference type="AlphaFoldDB" id="A0A8D4VKX4"/>
<feature type="domain" description="Zinc finger DksA/TraR C4-type" evidence="5">
    <location>
        <begin position="40"/>
        <end position="72"/>
    </location>
</feature>
<organism evidence="6 7">
    <name type="scientific">Methylogaea oryzae</name>
    <dbReference type="NCBI Taxonomy" id="1295382"/>
    <lineage>
        <taxon>Bacteria</taxon>
        <taxon>Pseudomonadati</taxon>
        <taxon>Pseudomonadota</taxon>
        <taxon>Gammaproteobacteria</taxon>
        <taxon>Methylococcales</taxon>
        <taxon>Methylococcaceae</taxon>
        <taxon>Methylogaea</taxon>
    </lineage>
</organism>
<comment type="caution">
    <text evidence="4">Lacks conserved residue(s) required for the propagation of feature annotation.</text>
</comment>
<evidence type="ECO:0000313" key="6">
    <source>
        <dbReference type="EMBL" id="BBL69738.1"/>
    </source>
</evidence>
<sequence>MDWLERAAEVEQLDRDIALAAQHERAGLDGKTAADSAEFCELPDCGAPIPDKRRQAVPGCRFCVECQERIEKYPAWGERYA</sequence>
<dbReference type="RefSeq" id="WP_054772780.1">
    <property type="nucleotide sequence ID" value="NZ_AP019782.1"/>
</dbReference>
<keyword evidence="2" id="KW-0863">Zinc-finger</keyword>
<dbReference type="Proteomes" id="UP000824988">
    <property type="component" value="Chromosome"/>
</dbReference>
<evidence type="ECO:0000313" key="7">
    <source>
        <dbReference type="Proteomes" id="UP000824988"/>
    </source>
</evidence>
<dbReference type="PROSITE" id="PS51128">
    <property type="entry name" value="ZF_DKSA_2"/>
    <property type="match status" value="1"/>
</dbReference>
<dbReference type="GO" id="GO:0008270">
    <property type="term" value="F:zinc ion binding"/>
    <property type="evidence" value="ECO:0007669"/>
    <property type="project" value="UniProtKB-KW"/>
</dbReference>
<accession>A0A8D4VKX4</accession>
<evidence type="ECO:0000256" key="1">
    <source>
        <dbReference type="ARBA" id="ARBA00022723"/>
    </source>
</evidence>
<dbReference type="GO" id="GO:1900378">
    <property type="term" value="P:positive regulation of secondary metabolite biosynthetic process"/>
    <property type="evidence" value="ECO:0007669"/>
    <property type="project" value="TreeGrafter"/>
</dbReference>
<dbReference type="PANTHER" id="PTHR38777">
    <property type="entry name" value="FELS-2 PROPHAGE PROTEIN"/>
    <property type="match status" value="1"/>
</dbReference>
<dbReference type="Pfam" id="PF01258">
    <property type="entry name" value="zf-dskA_traR"/>
    <property type="match status" value="1"/>
</dbReference>
<reference evidence="6" key="1">
    <citation type="submission" date="2019-06" db="EMBL/GenBank/DDBJ databases">
        <title>Complete genome sequence of Methylogaea oryzae strain JCM16910.</title>
        <authorList>
            <person name="Asakawa S."/>
        </authorList>
    </citation>
    <scope>NUCLEOTIDE SEQUENCE</scope>
    <source>
        <strain evidence="6">E10</strain>
    </source>
</reference>
<gene>
    <name evidence="6" type="ORF">MoryE10_03440</name>
</gene>